<proteinExistence type="predicted"/>
<dbReference type="InterPro" id="IPR043128">
    <property type="entry name" value="Rev_trsase/Diguanyl_cyclase"/>
</dbReference>
<dbReference type="CDD" id="cd01948">
    <property type="entry name" value="EAL"/>
    <property type="match status" value="1"/>
</dbReference>
<feature type="domain" description="EAL" evidence="3">
    <location>
        <begin position="547"/>
        <end position="801"/>
    </location>
</feature>
<sequence>MTAHVLSLQSVIPDSFVQSFPDALVVVWNGFVVQVNATMEALSGLSARALCGQAWSSLIQLSDSEKERGERGGYHVGLLAKNGRHTRVNVSLIGNALGLGKGISADVWRVRPLDNCLACSNAFFPSAHCPGAGASAWCVYRLTPDGRCFYVSPDLAALLGYPDSGNLIVPLPVGAFPSYVDPACGIELFALAQERGYVRDFEMMVSRPDHVILWVSQEISCVVDDRGGPLFYEAIVRDITACREADERLRLLVRVFESTREGIVLLDESGGLHAANPAFVCMTGLSGDVVEAKPLRLLAEGLHDPDCLDRILETVRVSGHWAGELFIRDSDGEPFPAEAVVSAVHDDHGQATHFVIRLSDVTARKNDEAWVRFHANYDLLTRLPNRRLLMERLESALEAACREGKQGCVLLVDLDRFKTINDAWGHAAGDELLRLLSRRLNQCVGSEDSVGRLGGDEFLVLMPEVETVQAGVAMAERILHALQEPFSLAGTEQFCQLSIGIALFPDDGLTAGDVLRNTDVAMQVSKKHAVRRYTVYDSSMSAAAGVHPGLENDLRLASVRGELELYYQPKVDAGTLKVRGAEALIRWHHPVHGMVSPAEFVPIAEETGLIVPIGRWVLRRACVQLVNWLRSDIGVPSVSVNVSLRQFQDPGFVASVRQILDETGLDPVRLDLEITESVMTGDVSRAVSILRELKDLGVTLSMDDFGTGYSSLTWLKTFPIDTLKIDQTFVRDLSGSGRDAAIVTTIITLARNLGFGVVAEGVEHTQHVDLLREMGCDAFQGYWIARPLPPRDFADFVAARKAGLVPDGVMSWPA</sequence>
<dbReference type="Gene3D" id="3.30.70.270">
    <property type="match status" value="1"/>
</dbReference>
<dbReference type="AlphaFoldDB" id="A0A143DB81"/>
<dbReference type="SMART" id="SM00267">
    <property type="entry name" value="GGDEF"/>
    <property type="match status" value="1"/>
</dbReference>
<dbReference type="CDD" id="cd00130">
    <property type="entry name" value="PAS"/>
    <property type="match status" value="2"/>
</dbReference>
<evidence type="ECO:0000259" key="3">
    <source>
        <dbReference type="PROSITE" id="PS50883"/>
    </source>
</evidence>
<dbReference type="PANTHER" id="PTHR44757:SF2">
    <property type="entry name" value="BIOFILM ARCHITECTURE MAINTENANCE PROTEIN MBAA"/>
    <property type="match status" value="1"/>
</dbReference>
<dbReference type="Pfam" id="PF13426">
    <property type="entry name" value="PAS_9"/>
    <property type="match status" value="2"/>
</dbReference>
<feature type="domain" description="PAC" evidence="2">
    <location>
        <begin position="321"/>
        <end position="373"/>
    </location>
</feature>
<dbReference type="InterPro" id="IPR035965">
    <property type="entry name" value="PAS-like_dom_sf"/>
</dbReference>
<keyword evidence="6" id="KW-1185">Reference proteome</keyword>
<dbReference type="InterPro" id="IPR001610">
    <property type="entry name" value="PAC"/>
</dbReference>
<dbReference type="KEGG" id="hjo:AY555_00535"/>
<gene>
    <name evidence="5" type="ORF">AY555_00535</name>
</gene>
<dbReference type="InterPro" id="IPR000700">
    <property type="entry name" value="PAS-assoc_C"/>
</dbReference>
<dbReference type="CDD" id="cd01949">
    <property type="entry name" value="GGDEF"/>
    <property type="match status" value="1"/>
</dbReference>
<reference evidence="5 6" key="1">
    <citation type="submission" date="2016-02" db="EMBL/GenBank/DDBJ databases">
        <title>Complete Genome of H5569, the type strain of the newly described species Haematospirillium jordaniae.</title>
        <authorList>
            <person name="Nicholson A.C."/>
            <person name="Humrighouse B.W."/>
            <person name="Loparov V."/>
            <person name="McQuiston J.R."/>
        </authorList>
    </citation>
    <scope>NUCLEOTIDE SEQUENCE [LARGE SCALE GENOMIC DNA]</scope>
    <source>
        <strain evidence="5 6">H5569</strain>
    </source>
</reference>
<dbReference type="Gene3D" id="3.20.20.450">
    <property type="entry name" value="EAL domain"/>
    <property type="match status" value="1"/>
</dbReference>
<dbReference type="NCBIfam" id="TIGR00254">
    <property type="entry name" value="GGDEF"/>
    <property type="match status" value="1"/>
</dbReference>
<dbReference type="Pfam" id="PF00563">
    <property type="entry name" value="EAL"/>
    <property type="match status" value="1"/>
</dbReference>
<dbReference type="Proteomes" id="UP000076066">
    <property type="component" value="Chromosome"/>
</dbReference>
<dbReference type="InterPro" id="IPR000014">
    <property type="entry name" value="PAS"/>
</dbReference>
<dbReference type="InterPro" id="IPR052155">
    <property type="entry name" value="Biofilm_reg_signaling"/>
</dbReference>
<dbReference type="PROSITE" id="PS50113">
    <property type="entry name" value="PAC"/>
    <property type="match status" value="2"/>
</dbReference>
<organism evidence="5 6">
    <name type="scientific">Haematospirillum jordaniae</name>
    <dbReference type="NCBI Taxonomy" id="1549855"/>
    <lineage>
        <taxon>Bacteria</taxon>
        <taxon>Pseudomonadati</taxon>
        <taxon>Pseudomonadota</taxon>
        <taxon>Alphaproteobacteria</taxon>
        <taxon>Rhodospirillales</taxon>
        <taxon>Novispirillaceae</taxon>
        <taxon>Haematospirillum</taxon>
    </lineage>
</organism>
<dbReference type="FunFam" id="3.20.20.450:FF:000001">
    <property type="entry name" value="Cyclic di-GMP phosphodiesterase yahA"/>
    <property type="match status" value="1"/>
</dbReference>
<dbReference type="SMART" id="SM00052">
    <property type="entry name" value="EAL"/>
    <property type="match status" value="1"/>
</dbReference>
<feature type="domain" description="GGDEF" evidence="4">
    <location>
        <begin position="405"/>
        <end position="538"/>
    </location>
</feature>
<dbReference type="InterPro" id="IPR029787">
    <property type="entry name" value="Nucleotide_cyclase"/>
</dbReference>
<evidence type="ECO:0000313" key="6">
    <source>
        <dbReference type="Proteomes" id="UP000076066"/>
    </source>
</evidence>
<dbReference type="SUPFAM" id="SSF141868">
    <property type="entry name" value="EAL domain-like"/>
    <property type="match status" value="1"/>
</dbReference>
<feature type="domain" description="PAS" evidence="1">
    <location>
        <begin position="248"/>
        <end position="306"/>
    </location>
</feature>
<dbReference type="PROSITE" id="PS50112">
    <property type="entry name" value="PAS"/>
    <property type="match status" value="1"/>
</dbReference>
<evidence type="ECO:0008006" key="7">
    <source>
        <dbReference type="Google" id="ProtNLM"/>
    </source>
</evidence>
<dbReference type="RefSeq" id="WP_066132017.1">
    <property type="nucleotide sequence ID" value="NZ_CP014525.1"/>
</dbReference>
<dbReference type="PROSITE" id="PS50883">
    <property type="entry name" value="EAL"/>
    <property type="match status" value="1"/>
</dbReference>
<dbReference type="InterPro" id="IPR001633">
    <property type="entry name" value="EAL_dom"/>
</dbReference>
<dbReference type="PANTHER" id="PTHR44757">
    <property type="entry name" value="DIGUANYLATE CYCLASE DGCP"/>
    <property type="match status" value="1"/>
</dbReference>
<dbReference type="Pfam" id="PF00990">
    <property type="entry name" value="GGDEF"/>
    <property type="match status" value="1"/>
</dbReference>
<protein>
    <recommendedName>
        <fullName evidence="7">Diguanylate cyclase</fullName>
    </recommendedName>
</protein>
<dbReference type="STRING" id="1549855.AY555_00535"/>
<evidence type="ECO:0000259" key="2">
    <source>
        <dbReference type="PROSITE" id="PS50113"/>
    </source>
</evidence>
<evidence type="ECO:0000259" key="4">
    <source>
        <dbReference type="PROSITE" id="PS50887"/>
    </source>
</evidence>
<dbReference type="SUPFAM" id="SSF55073">
    <property type="entry name" value="Nucleotide cyclase"/>
    <property type="match status" value="1"/>
</dbReference>
<dbReference type="SMART" id="SM00086">
    <property type="entry name" value="PAC"/>
    <property type="match status" value="2"/>
</dbReference>
<dbReference type="InterPro" id="IPR000160">
    <property type="entry name" value="GGDEF_dom"/>
</dbReference>
<dbReference type="OrthoDB" id="7251575at2"/>
<dbReference type="Gene3D" id="3.30.450.20">
    <property type="entry name" value="PAS domain"/>
    <property type="match status" value="2"/>
</dbReference>
<evidence type="ECO:0000313" key="5">
    <source>
        <dbReference type="EMBL" id="AMW33906.1"/>
    </source>
</evidence>
<evidence type="ECO:0000259" key="1">
    <source>
        <dbReference type="PROSITE" id="PS50112"/>
    </source>
</evidence>
<dbReference type="InterPro" id="IPR035919">
    <property type="entry name" value="EAL_sf"/>
</dbReference>
<dbReference type="GeneID" id="53315648"/>
<dbReference type="EMBL" id="CP014525">
    <property type="protein sequence ID" value="AMW33906.1"/>
    <property type="molecule type" value="Genomic_DNA"/>
</dbReference>
<name>A0A143DB81_9PROT</name>
<dbReference type="PROSITE" id="PS50887">
    <property type="entry name" value="GGDEF"/>
    <property type="match status" value="1"/>
</dbReference>
<feature type="domain" description="PAC" evidence="2">
    <location>
        <begin position="199"/>
        <end position="251"/>
    </location>
</feature>
<dbReference type="SMART" id="SM00091">
    <property type="entry name" value="PAS"/>
    <property type="match status" value="2"/>
</dbReference>
<dbReference type="NCBIfam" id="TIGR00229">
    <property type="entry name" value="sensory_box"/>
    <property type="match status" value="1"/>
</dbReference>
<dbReference type="SUPFAM" id="SSF55785">
    <property type="entry name" value="PYP-like sensor domain (PAS domain)"/>
    <property type="match status" value="2"/>
</dbReference>
<accession>A0A143DB81</accession>